<dbReference type="SMART" id="SM00290">
    <property type="entry name" value="ZnF_UBP"/>
    <property type="match status" value="1"/>
</dbReference>
<reference evidence="37" key="2">
    <citation type="submission" date="2017-10" db="EMBL/GenBank/DDBJ databases">
        <title>Ladona fulva Genome sequencing and assembly.</title>
        <authorList>
            <person name="Murali S."/>
            <person name="Richards S."/>
            <person name="Bandaranaike D."/>
            <person name="Bellair M."/>
            <person name="Blankenburg K."/>
            <person name="Chao H."/>
            <person name="Dinh H."/>
            <person name="Doddapaneni H."/>
            <person name="Dugan-Rocha S."/>
            <person name="Elkadiri S."/>
            <person name="Gnanaolivu R."/>
            <person name="Hernandez B."/>
            <person name="Skinner E."/>
            <person name="Javaid M."/>
            <person name="Lee S."/>
            <person name="Li M."/>
            <person name="Ming W."/>
            <person name="Munidasa M."/>
            <person name="Muniz J."/>
            <person name="Nguyen L."/>
            <person name="Hughes D."/>
            <person name="Osuji N."/>
            <person name="Pu L.-L."/>
            <person name="Puazo M."/>
            <person name="Qu C."/>
            <person name="Quiroz J."/>
            <person name="Raj R."/>
            <person name="Weissenberger G."/>
            <person name="Xin Y."/>
            <person name="Zou X."/>
            <person name="Han Y."/>
            <person name="Worley K."/>
            <person name="Muzny D."/>
            <person name="Gibbs R."/>
        </authorList>
    </citation>
    <scope>NUCLEOTIDE SEQUENCE</scope>
    <source>
        <strain evidence="37">Sampled in the wild</strain>
    </source>
</reference>
<dbReference type="InterPro" id="IPR037138">
    <property type="entry name" value="His_deacetylse_dom_sf"/>
</dbReference>
<dbReference type="GO" id="GO:0051646">
    <property type="term" value="P:mitochondrion localization"/>
    <property type="evidence" value="ECO:0007669"/>
    <property type="project" value="UniProtKB-ARBA"/>
</dbReference>
<dbReference type="GO" id="GO:0040029">
    <property type="term" value="P:epigenetic regulation of gene expression"/>
    <property type="evidence" value="ECO:0007669"/>
    <property type="project" value="TreeGrafter"/>
</dbReference>
<evidence type="ECO:0000256" key="8">
    <source>
        <dbReference type="ARBA" id="ARBA00004906"/>
    </source>
</evidence>
<evidence type="ECO:0000256" key="28">
    <source>
        <dbReference type="ARBA" id="ARBA00023273"/>
    </source>
</evidence>
<protein>
    <recommendedName>
        <fullName evidence="32">Protein deacetylase HDAC6</fullName>
    </recommendedName>
    <alternativeName>
        <fullName evidence="33">Tubulin-lysine deacetylase HDAC6</fullName>
    </alternativeName>
</protein>
<evidence type="ECO:0000256" key="4">
    <source>
        <dbReference type="ARBA" id="ARBA00004279"/>
    </source>
</evidence>
<keyword evidence="21" id="KW-0832">Ubl conjugation</keyword>
<keyword evidence="14" id="KW-0808">Transferase</keyword>
<dbReference type="InterPro" id="IPR023696">
    <property type="entry name" value="Ureohydrolase_dom_sf"/>
</dbReference>
<dbReference type="GO" id="GO:0000118">
    <property type="term" value="C:histone deacetylase complex"/>
    <property type="evidence" value="ECO:0007669"/>
    <property type="project" value="TreeGrafter"/>
</dbReference>
<evidence type="ECO:0000256" key="31">
    <source>
        <dbReference type="ARBA" id="ARBA00050910"/>
    </source>
</evidence>
<dbReference type="GO" id="GO:0008270">
    <property type="term" value="F:zinc ion binding"/>
    <property type="evidence" value="ECO:0007669"/>
    <property type="project" value="UniProtKB-KW"/>
</dbReference>
<evidence type="ECO:0000256" key="13">
    <source>
        <dbReference type="ARBA" id="ARBA00022553"/>
    </source>
</evidence>
<evidence type="ECO:0000256" key="32">
    <source>
        <dbReference type="ARBA" id="ARBA00068733"/>
    </source>
</evidence>
<dbReference type="FunFam" id="3.30.40.10:FF:000342">
    <property type="entry name" value="Histone deacetylase 6"/>
    <property type="match status" value="1"/>
</dbReference>
<keyword evidence="12" id="KW-0678">Repressor</keyword>
<evidence type="ECO:0000256" key="17">
    <source>
        <dbReference type="ARBA" id="ARBA00022771"/>
    </source>
</evidence>
<keyword evidence="27" id="KW-0539">Nucleus</keyword>
<dbReference type="AlphaFoldDB" id="A0A8K0K772"/>
<keyword evidence="26" id="KW-0206">Cytoskeleton</keyword>
<dbReference type="GO" id="GO:0016740">
    <property type="term" value="F:transferase activity"/>
    <property type="evidence" value="ECO:0007669"/>
    <property type="project" value="UniProtKB-KW"/>
</dbReference>
<dbReference type="InterPro" id="IPR023801">
    <property type="entry name" value="His_deacetylse_dom"/>
</dbReference>
<evidence type="ECO:0000256" key="19">
    <source>
        <dbReference type="ARBA" id="ARBA00022801"/>
    </source>
</evidence>
<sequence>MATISKGSPKSKKGRESGEGVIRKKAANRAGPSAALLEAKRKAMKKGKGHKDDVIVRDVYEVMRGWKDVQRKGTAVIWDKCMLNHKALWDDNYPECPERLSSVIERVTSLGLMERCLPLSPRAVTKEEILMLHTENHLTKLAGTAGCFDSEKLEELSSHYDAVFFHPSTYEASLMAAGSTIELIDAILEGKVQNGMAIVRPPGHHAMKSQFCGYCFLNNVALAANHALCHRSRPVSKILIVDWDVHHGQATQQMFYDDPRVLYFSIHRYENGEFWPNLRESDFDFVGEGKGVGYNFNVPLNETGMGNKDYFAILQNVLMPVAYEFQPDLVLVSAGYDAALGCPEFCPELVIVSSGYDSALGDEKGEMVVTPAFYAHMTASLANLANGKIAVVLEGGYCLKSLAEGAALTLRSLLGDPCPVIEALGEPSNSVLETIENVKSLQSPYWASLSQAKKVSMKENDRKPQVYPQKESPNEPAEDMTFETRDCYPVLPEEKRLDVDAKLDSLIIGTRLTFPAERLCIVFDDRMLKHKNLRDPGHPEKPDRLFACMDRLREYGIEDRCHQLQGRLATEEELLLCHPKSHVEWLRRASILERKEMIKQEEELQSIYLHPDTYESAVVAAGSLLQVIDAVLNENCLCGVAPIRPPGHHAEPDEACGFCFFNNAAIAARYATSVHGLDRVLLLDWDVHHGNGTQHIFESDPKVLYISLHRYDNGSFFPSSKDANYTVVGEGIGKGYNVNIPWNKRGVGDTEYIYAFQQVVMPIAYEYAPQLVIVSAGFDAAVGDPLGGCRVTPEAYGHMTSWLSSLAGGKVVVVLEGGYNVTSTSLSLVACTKALLGDPLPPLGVAFPCQPHALNSIQNVVSTHQVYWPALRKTAVQQVETEVQPVSEQPNADPTQQICDALSSIDLEIATGDEACGVSASGIAAALQMEFAGEAYAVVPIRDCPHLNRVNKLPECGLDHKAPCAQCGSCIENWVCLTCFVVLCGRYVNEHMMFHGVEDQHPLTLGMADLSVWCYMCEAYIDNPVLFEARNAAHVSKFGCEIPPGQQ</sequence>
<evidence type="ECO:0000256" key="6">
    <source>
        <dbReference type="ARBA" id="ARBA00004484"/>
    </source>
</evidence>
<dbReference type="PANTHER" id="PTHR10625">
    <property type="entry name" value="HISTONE DEACETYLASE HDAC1-RELATED"/>
    <property type="match status" value="1"/>
</dbReference>
<keyword evidence="15" id="KW-0479">Metal-binding</keyword>
<evidence type="ECO:0000256" key="5">
    <source>
        <dbReference type="ARBA" id="ARBA00004300"/>
    </source>
</evidence>
<comment type="catalytic activity">
    <reaction evidence="31">
        <text>N(6)-acetyl-L-lysyl-[alpha-tubulin] + H2O = L-lysyl-[alpha-tubulin] + acetate</text>
        <dbReference type="Rhea" id="RHEA:21548"/>
        <dbReference type="Rhea" id="RHEA-COMP:11278"/>
        <dbReference type="Rhea" id="RHEA-COMP:11279"/>
        <dbReference type="ChEBI" id="CHEBI:15377"/>
        <dbReference type="ChEBI" id="CHEBI:29969"/>
        <dbReference type="ChEBI" id="CHEBI:30089"/>
        <dbReference type="ChEBI" id="CHEBI:61930"/>
    </reaction>
    <physiologicalReaction direction="left-to-right" evidence="31">
        <dbReference type="Rhea" id="RHEA:21549"/>
    </physiologicalReaction>
</comment>
<dbReference type="Pfam" id="PF00850">
    <property type="entry name" value="Hist_deacetyl"/>
    <property type="match status" value="3"/>
</dbReference>
<organism evidence="37 38">
    <name type="scientific">Ladona fulva</name>
    <name type="common">Scarce chaser dragonfly</name>
    <name type="synonym">Libellula fulva</name>
    <dbReference type="NCBI Taxonomy" id="123851"/>
    <lineage>
        <taxon>Eukaryota</taxon>
        <taxon>Metazoa</taxon>
        <taxon>Ecdysozoa</taxon>
        <taxon>Arthropoda</taxon>
        <taxon>Hexapoda</taxon>
        <taxon>Insecta</taxon>
        <taxon>Pterygota</taxon>
        <taxon>Palaeoptera</taxon>
        <taxon>Odonata</taxon>
        <taxon>Epiprocta</taxon>
        <taxon>Anisoptera</taxon>
        <taxon>Libelluloidea</taxon>
        <taxon>Libellulidae</taxon>
        <taxon>Ladona</taxon>
    </lineage>
</organism>
<evidence type="ECO:0000256" key="24">
    <source>
        <dbReference type="ARBA" id="ARBA00023163"/>
    </source>
</evidence>
<dbReference type="GO" id="GO:0006950">
    <property type="term" value="P:response to stress"/>
    <property type="evidence" value="ECO:0007669"/>
    <property type="project" value="UniProtKB-ARBA"/>
</dbReference>
<comment type="similarity">
    <text evidence="9">Belongs to the histone deacetylase family. HD type 2 subfamily.</text>
</comment>
<comment type="caution">
    <text evidence="37">The sequence shown here is derived from an EMBL/GenBank/DDBJ whole genome shotgun (WGS) entry which is preliminary data.</text>
</comment>
<dbReference type="InterPro" id="IPR001607">
    <property type="entry name" value="Znf_UBP"/>
</dbReference>
<keyword evidence="23" id="KW-0805">Transcription regulation</keyword>
<dbReference type="Pfam" id="PF02148">
    <property type="entry name" value="zf-UBP"/>
    <property type="match status" value="1"/>
</dbReference>
<keyword evidence="22" id="KW-0156">Chromatin regulator</keyword>
<dbReference type="GO" id="GO:0043204">
    <property type="term" value="C:perikaryon"/>
    <property type="evidence" value="ECO:0007669"/>
    <property type="project" value="UniProtKB-SubCell"/>
</dbReference>
<keyword evidence="18" id="KW-0833">Ubl conjugation pathway</keyword>
<evidence type="ECO:0000313" key="38">
    <source>
        <dbReference type="Proteomes" id="UP000792457"/>
    </source>
</evidence>
<dbReference type="Gene3D" id="3.40.800.20">
    <property type="entry name" value="Histone deacetylase domain"/>
    <property type="match status" value="3"/>
</dbReference>
<keyword evidence="19" id="KW-0378">Hydrolase</keyword>
<evidence type="ECO:0000256" key="9">
    <source>
        <dbReference type="ARBA" id="ARBA00007738"/>
    </source>
</evidence>
<dbReference type="InterPro" id="IPR000286">
    <property type="entry name" value="HDACs"/>
</dbReference>
<feature type="region of interest" description="Disordered" evidence="35">
    <location>
        <begin position="1"/>
        <end position="30"/>
    </location>
</feature>
<comment type="catalytic activity">
    <reaction evidence="30">
        <text>N(6)-acetyl-L-lysyl-[protein] + H2O = L-lysyl-[protein] + acetate</text>
        <dbReference type="Rhea" id="RHEA:58108"/>
        <dbReference type="Rhea" id="RHEA-COMP:9752"/>
        <dbReference type="Rhea" id="RHEA-COMP:10731"/>
        <dbReference type="ChEBI" id="CHEBI:15377"/>
        <dbReference type="ChEBI" id="CHEBI:29969"/>
        <dbReference type="ChEBI" id="CHEBI:30089"/>
        <dbReference type="ChEBI" id="CHEBI:61930"/>
    </reaction>
    <physiologicalReaction direction="left-to-right" evidence="30">
        <dbReference type="Rhea" id="RHEA:58109"/>
    </physiologicalReaction>
</comment>
<dbReference type="GO" id="GO:0005813">
    <property type="term" value="C:centrosome"/>
    <property type="evidence" value="ECO:0007669"/>
    <property type="project" value="UniProtKB-SubCell"/>
</dbReference>
<evidence type="ECO:0000256" key="3">
    <source>
        <dbReference type="ARBA" id="ARBA00004123"/>
    </source>
</evidence>
<dbReference type="OrthoDB" id="424012at2759"/>
<evidence type="ECO:0000256" key="2">
    <source>
        <dbReference type="ARBA" id="ARBA00004120"/>
    </source>
</evidence>
<dbReference type="Gene3D" id="3.30.40.10">
    <property type="entry name" value="Zinc/RING finger domain, C3HC4 (zinc finger)"/>
    <property type="match status" value="1"/>
</dbReference>
<evidence type="ECO:0000256" key="29">
    <source>
        <dbReference type="ARBA" id="ARBA00048287"/>
    </source>
</evidence>
<comment type="pathway">
    <text evidence="8">Protein modification; protein ubiquitination.</text>
</comment>
<keyword evidence="10" id="KW-0488">Methylation</keyword>
<gene>
    <name evidence="37" type="ORF">J437_LFUL009829</name>
</gene>
<keyword evidence="20" id="KW-0862">Zinc</keyword>
<evidence type="ECO:0000256" key="27">
    <source>
        <dbReference type="ARBA" id="ARBA00023242"/>
    </source>
</evidence>
<dbReference type="Proteomes" id="UP000792457">
    <property type="component" value="Unassembled WGS sequence"/>
</dbReference>
<keyword evidence="38" id="KW-1185">Reference proteome</keyword>
<evidence type="ECO:0000256" key="1">
    <source>
        <dbReference type="ARBA" id="ARBA00001947"/>
    </source>
</evidence>
<evidence type="ECO:0000256" key="12">
    <source>
        <dbReference type="ARBA" id="ARBA00022491"/>
    </source>
</evidence>
<evidence type="ECO:0000256" key="16">
    <source>
        <dbReference type="ARBA" id="ARBA00022737"/>
    </source>
</evidence>
<evidence type="ECO:0000259" key="36">
    <source>
        <dbReference type="PROSITE" id="PS50271"/>
    </source>
</evidence>
<keyword evidence="25" id="KW-0009">Actin-binding</keyword>
<evidence type="ECO:0000256" key="25">
    <source>
        <dbReference type="ARBA" id="ARBA00023203"/>
    </source>
</evidence>
<dbReference type="EMBL" id="KZ308443">
    <property type="protein sequence ID" value="KAG8229704.1"/>
    <property type="molecule type" value="Genomic_DNA"/>
</dbReference>
<keyword evidence="24" id="KW-0804">Transcription</keyword>
<dbReference type="FunFam" id="3.40.800.20:FF:000005">
    <property type="entry name" value="histone deacetylase 6"/>
    <property type="match status" value="1"/>
</dbReference>
<dbReference type="SUPFAM" id="SSF57850">
    <property type="entry name" value="RING/U-box"/>
    <property type="match status" value="1"/>
</dbReference>
<keyword evidence="13" id="KW-0597">Phosphoprotein</keyword>
<comment type="subcellular location">
    <subcellularLocation>
        <location evidence="7">Cell projection</location>
        <location evidence="7">Axon</location>
    </subcellularLocation>
    <subcellularLocation>
        <location evidence="4">Cell projection</location>
        <location evidence="4">Dendrite</location>
    </subcellularLocation>
    <subcellularLocation>
        <location evidence="2">Cytoplasm</location>
        <location evidence="2">Cytoskeleton</location>
        <location evidence="2">Cilium basal body</location>
    </subcellularLocation>
    <subcellularLocation>
        <location evidence="5">Cytoplasm</location>
        <location evidence="5">Cytoskeleton</location>
        <location evidence="5">Microtubule organizing center</location>
        <location evidence="5">Centrosome</location>
    </subcellularLocation>
    <subcellularLocation>
        <location evidence="3">Nucleus</location>
    </subcellularLocation>
    <subcellularLocation>
        <location evidence="6">Perikaryon</location>
    </subcellularLocation>
</comment>
<evidence type="ECO:0000313" key="37">
    <source>
        <dbReference type="EMBL" id="KAG8229704.1"/>
    </source>
</evidence>
<dbReference type="GO" id="GO:0003779">
    <property type="term" value="F:actin binding"/>
    <property type="evidence" value="ECO:0007669"/>
    <property type="project" value="UniProtKB-KW"/>
</dbReference>
<dbReference type="GO" id="GO:0030424">
    <property type="term" value="C:axon"/>
    <property type="evidence" value="ECO:0007669"/>
    <property type="project" value="UniProtKB-SubCell"/>
</dbReference>
<evidence type="ECO:0000256" key="33">
    <source>
        <dbReference type="ARBA" id="ARBA00082852"/>
    </source>
</evidence>
<accession>A0A8K0K772</accession>
<name>A0A8K0K772_LADFU</name>
<dbReference type="GO" id="GO:0141221">
    <property type="term" value="F:histone deacetylase activity, hydrolytic mechanism"/>
    <property type="evidence" value="ECO:0007669"/>
    <property type="project" value="UniProtKB-EC"/>
</dbReference>
<dbReference type="GO" id="GO:0051129">
    <property type="term" value="P:negative regulation of cellular component organization"/>
    <property type="evidence" value="ECO:0007669"/>
    <property type="project" value="UniProtKB-ARBA"/>
</dbReference>
<keyword evidence="17 34" id="KW-0863">Zinc-finger</keyword>
<evidence type="ECO:0000256" key="21">
    <source>
        <dbReference type="ARBA" id="ARBA00022843"/>
    </source>
</evidence>
<proteinExistence type="inferred from homology"/>
<feature type="domain" description="UBP-type" evidence="36">
    <location>
        <begin position="942"/>
        <end position="1042"/>
    </location>
</feature>
<dbReference type="GO" id="GO:0032886">
    <property type="term" value="P:regulation of microtubule-based process"/>
    <property type="evidence" value="ECO:0007669"/>
    <property type="project" value="UniProtKB-ARBA"/>
</dbReference>
<dbReference type="PRINTS" id="PR01270">
    <property type="entry name" value="HDASUPER"/>
</dbReference>
<keyword evidence="16" id="KW-0677">Repeat</keyword>
<evidence type="ECO:0000256" key="14">
    <source>
        <dbReference type="ARBA" id="ARBA00022679"/>
    </source>
</evidence>
<dbReference type="SUPFAM" id="SSF52768">
    <property type="entry name" value="Arginase/deacetylase"/>
    <property type="match status" value="3"/>
</dbReference>
<comment type="catalytic activity">
    <reaction evidence="29">
        <text>N(6)-acetyl-L-lysyl-[histone] + H2O = L-lysyl-[histone] + acetate</text>
        <dbReference type="Rhea" id="RHEA:58196"/>
        <dbReference type="Rhea" id="RHEA-COMP:9845"/>
        <dbReference type="Rhea" id="RHEA-COMP:11338"/>
        <dbReference type="ChEBI" id="CHEBI:15377"/>
        <dbReference type="ChEBI" id="CHEBI:29969"/>
        <dbReference type="ChEBI" id="CHEBI:30089"/>
        <dbReference type="ChEBI" id="CHEBI:61930"/>
        <dbReference type="EC" id="3.5.1.98"/>
    </reaction>
</comment>
<evidence type="ECO:0000256" key="35">
    <source>
        <dbReference type="SAM" id="MobiDB-lite"/>
    </source>
</evidence>
<dbReference type="CDD" id="cd10002">
    <property type="entry name" value="HDAC10_HDAC6-dom1"/>
    <property type="match status" value="1"/>
</dbReference>
<comment type="cofactor">
    <cofactor evidence="1">
        <name>Zn(2+)</name>
        <dbReference type="ChEBI" id="CHEBI:29105"/>
    </cofactor>
</comment>
<dbReference type="PROSITE" id="PS50271">
    <property type="entry name" value="ZF_UBP"/>
    <property type="match status" value="1"/>
</dbReference>
<evidence type="ECO:0000256" key="18">
    <source>
        <dbReference type="ARBA" id="ARBA00022786"/>
    </source>
</evidence>
<evidence type="ECO:0000256" key="11">
    <source>
        <dbReference type="ARBA" id="ARBA00022490"/>
    </source>
</evidence>
<keyword evidence="28" id="KW-0966">Cell projection</keyword>
<evidence type="ECO:0000256" key="23">
    <source>
        <dbReference type="ARBA" id="ARBA00023015"/>
    </source>
</evidence>
<evidence type="ECO:0000256" key="20">
    <source>
        <dbReference type="ARBA" id="ARBA00022833"/>
    </source>
</evidence>
<reference evidence="37" key="1">
    <citation type="submission" date="2013-04" db="EMBL/GenBank/DDBJ databases">
        <authorList>
            <person name="Qu J."/>
            <person name="Murali S.C."/>
            <person name="Bandaranaike D."/>
            <person name="Bellair M."/>
            <person name="Blankenburg K."/>
            <person name="Chao H."/>
            <person name="Dinh H."/>
            <person name="Doddapaneni H."/>
            <person name="Downs B."/>
            <person name="Dugan-Rocha S."/>
            <person name="Elkadiri S."/>
            <person name="Gnanaolivu R.D."/>
            <person name="Hernandez B."/>
            <person name="Javaid M."/>
            <person name="Jayaseelan J.C."/>
            <person name="Lee S."/>
            <person name="Li M."/>
            <person name="Ming W."/>
            <person name="Munidasa M."/>
            <person name="Muniz J."/>
            <person name="Nguyen L."/>
            <person name="Ongeri F."/>
            <person name="Osuji N."/>
            <person name="Pu L.-L."/>
            <person name="Puazo M."/>
            <person name="Qu C."/>
            <person name="Quiroz J."/>
            <person name="Raj R."/>
            <person name="Weissenberger G."/>
            <person name="Xin Y."/>
            <person name="Zou X."/>
            <person name="Han Y."/>
            <person name="Richards S."/>
            <person name="Worley K."/>
            <person name="Muzny D."/>
            <person name="Gibbs R."/>
        </authorList>
    </citation>
    <scope>NUCLEOTIDE SEQUENCE</scope>
    <source>
        <strain evidence="37">Sampled in the wild</strain>
    </source>
</reference>
<evidence type="ECO:0000256" key="22">
    <source>
        <dbReference type="ARBA" id="ARBA00022853"/>
    </source>
</evidence>
<dbReference type="InterPro" id="IPR013083">
    <property type="entry name" value="Znf_RING/FYVE/PHD"/>
</dbReference>
<evidence type="ECO:0000256" key="26">
    <source>
        <dbReference type="ARBA" id="ARBA00023212"/>
    </source>
</evidence>
<keyword evidence="11" id="KW-0963">Cytoplasm</keyword>
<dbReference type="PANTHER" id="PTHR10625:SF38">
    <property type="entry name" value="HISTONE DEACETYLASE 6, ISOFORM G"/>
    <property type="match status" value="1"/>
</dbReference>
<dbReference type="GO" id="GO:0030425">
    <property type="term" value="C:dendrite"/>
    <property type="evidence" value="ECO:0007669"/>
    <property type="project" value="UniProtKB-SubCell"/>
</dbReference>
<evidence type="ECO:0000256" key="15">
    <source>
        <dbReference type="ARBA" id="ARBA00022723"/>
    </source>
</evidence>
<feature type="region of interest" description="Disordered" evidence="35">
    <location>
        <begin position="456"/>
        <end position="481"/>
    </location>
</feature>
<evidence type="ECO:0000256" key="34">
    <source>
        <dbReference type="PROSITE-ProRule" id="PRU00502"/>
    </source>
</evidence>
<evidence type="ECO:0000256" key="7">
    <source>
        <dbReference type="ARBA" id="ARBA00004489"/>
    </source>
</evidence>
<evidence type="ECO:0000256" key="10">
    <source>
        <dbReference type="ARBA" id="ARBA00022481"/>
    </source>
</evidence>
<evidence type="ECO:0000256" key="30">
    <source>
        <dbReference type="ARBA" id="ARBA00049136"/>
    </source>
</evidence>